<protein>
    <recommendedName>
        <fullName evidence="5">DUF3176 domain containing protein</fullName>
    </recommendedName>
</protein>
<evidence type="ECO:0008006" key="5">
    <source>
        <dbReference type="Google" id="ProtNLM"/>
    </source>
</evidence>
<keyword evidence="4" id="KW-1185">Reference proteome</keyword>
<dbReference type="AlphaFoldDB" id="A0A9Q9DXD0"/>
<accession>A0A9Q9DXD0</accession>
<dbReference type="Pfam" id="PF11374">
    <property type="entry name" value="DUF3176"/>
    <property type="match status" value="1"/>
</dbReference>
<reference evidence="3" key="1">
    <citation type="submission" date="2021-12" db="EMBL/GenBank/DDBJ databases">
        <title>Curvularia clavata genome.</title>
        <authorList>
            <person name="Cao Y."/>
        </authorList>
    </citation>
    <scope>NUCLEOTIDE SEQUENCE</scope>
    <source>
        <strain evidence="3">Yc1106</strain>
    </source>
</reference>
<dbReference type="EMBL" id="CP089280">
    <property type="protein sequence ID" value="USP81789.1"/>
    <property type="molecule type" value="Genomic_DNA"/>
</dbReference>
<gene>
    <name evidence="3" type="ORF">yc1106_09063</name>
</gene>
<organism evidence="3 4">
    <name type="scientific">Curvularia clavata</name>
    <dbReference type="NCBI Taxonomy" id="95742"/>
    <lineage>
        <taxon>Eukaryota</taxon>
        <taxon>Fungi</taxon>
        <taxon>Dikarya</taxon>
        <taxon>Ascomycota</taxon>
        <taxon>Pezizomycotina</taxon>
        <taxon>Dothideomycetes</taxon>
        <taxon>Pleosporomycetidae</taxon>
        <taxon>Pleosporales</taxon>
        <taxon>Pleosporineae</taxon>
        <taxon>Pleosporaceae</taxon>
        <taxon>Curvularia</taxon>
    </lineage>
</organism>
<evidence type="ECO:0000313" key="3">
    <source>
        <dbReference type="EMBL" id="USP81789.1"/>
    </source>
</evidence>
<feature type="transmembrane region" description="Helical" evidence="2">
    <location>
        <begin position="171"/>
        <end position="189"/>
    </location>
</feature>
<dbReference type="PANTHER" id="PTHR35394:SF5">
    <property type="entry name" value="DUF3176 DOMAIN-CONTAINING PROTEIN"/>
    <property type="match status" value="1"/>
</dbReference>
<keyword evidence="2" id="KW-0812">Transmembrane</keyword>
<proteinExistence type="predicted"/>
<dbReference type="VEuPathDB" id="FungiDB:yc1106_09063"/>
<dbReference type="InterPro" id="IPR021514">
    <property type="entry name" value="DUF3176"/>
</dbReference>
<evidence type="ECO:0000313" key="4">
    <source>
        <dbReference type="Proteomes" id="UP001056012"/>
    </source>
</evidence>
<name>A0A9Q9DXD0_CURCL</name>
<feature type="region of interest" description="Disordered" evidence="1">
    <location>
        <begin position="13"/>
        <end position="43"/>
    </location>
</feature>
<dbReference type="Proteomes" id="UP001056012">
    <property type="component" value="Chromosome 7"/>
</dbReference>
<evidence type="ECO:0000256" key="2">
    <source>
        <dbReference type="SAM" id="Phobius"/>
    </source>
</evidence>
<dbReference type="PANTHER" id="PTHR35394">
    <property type="entry name" value="DUF3176 DOMAIN-CONTAINING PROTEIN"/>
    <property type="match status" value="1"/>
</dbReference>
<feature type="transmembrane region" description="Helical" evidence="2">
    <location>
        <begin position="69"/>
        <end position="93"/>
    </location>
</feature>
<feature type="transmembrane region" description="Helical" evidence="2">
    <location>
        <begin position="99"/>
        <end position="121"/>
    </location>
</feature>
<dbReference type="OrthoDB" id="5242705at2759"/>
<keyword evidence="2" id="KW-0472">Membrane</keyword>
<keyword evidence="2" id="KW-1133">Transmembrane helix</keyword>
<sequence>MMPRTREKVLPFVFNGPQPSYFPTSRDAPEPPPNEYRASAHEKPSLDLPGRLEQKLAQYNASQSVLKRWLFEITSVTISAVCMGAIIGILHYLKDKPLNAWAPGLTIITILSKVASAALILPISEAIGQLKWTWFHGEKSRDVFDFEIFDKASRGAWGSFMLLCRTKGKSLAALGALLTILLLAIDTFFQQVTDLPERWKEQGESFIPRIVRYEPAPENQYQDDDTIPLALTNNELRRGIYPFFYNQNGTRPLTTGNATQAEIPLVCPTGTCEWPSYETLGVCSACEDVSHLLEYACLTTKMDWIRTAKGPELNASSFPRDTACGYFLNATSDNPVLMSGFRVDNLTNPVPGETLLMRTLPLVTNLFREPLYGNATISFDHIQYRILDALIVSSADGTADSVYKKQRPIAQECMLTWCVKTLRSSYQSGDYREEVQEVFINNTKAAYPWTAIVHAEEQYVEQGFAPNISIRPPSLATDKPAFGVSNETFFDFVIIFDEIFPSMITSTERHTTWGSIDNSPKDYDKQALK</sequence>
<evidence type="ECO:0000256" key="1">
    <source>
        <dbReference type="SAM" id="MobiDB-lite"/>
    </source>
</evidence>